<dbReference type="SUPFAM" id="SSF52540">
    <property type="entry name" value="P-loop containing nucleoside triphosphate hydrolases"/>
    <property type="match status" value="1"/>
</dbReference>
<dbReference type="RefSeq" id="WP_272743877.1">
    <property type="nucleotide sequence ID" value="NZ_JAQQKV010000001.1"/>
</dbReference>
<dbReference type="Gene3D" id="3.40.50.300">
    <property type="entry name" value="P-loop containing nucleotide triphosphate hydrolases"/>
    <property type="match status" value="1"/>
</dbReference>
<evidence type="ECO:0000313" key="1">
    <source>
        <dbReference type="EMBL" id="MDC7675559.1"/>
    </source>
</evidence>
<protein>
    <submittedName>
        <fullName evidence="1">Damage-inducible protein</fullName>
    </submittedName>
</protein>
<dbReference type="PIRSF" id="PIRSF034285">
    <property type="entry name" value="UCP034285"/>
    <property type="match status" value="1"/>
</dbReference>
<evidence type="ECO:0000313" key="2">
    <source>
        <dbReference type="Proteomes" id="UP001218579"/>
    </source>
</evidence>
<dbReference type="InterPro" id="IPR017026">
    <property type="entry name" value="ImuA"/>
</dbReference>
<organism evidence="1 2">
    <name type="scientific">Asticcacaulis machinosus</name>
    <dbReference type="NCBI Taxonomy" id="2984211"/>
    <lineage>
        <taxon>Bacteria</taxon>
        <taxon>Pseudomonadati</taxon>
        <taxon>Pseudomonadota</taxon>
        <taxon>Alphaproteobacteria</taxon>
        <taxon>Caulobacterales</taxon>
        <taxon>Caulobacteraceae</taxon>
        <taxon>Asticcacaulis</taxon>
    </lineage>
</organism>
<keyword evidence="2" id="KW-1185">Reference proteome</keyword>
<accession>A0ABT5HH32</accession>
<comment type="caution">
    <text evidence="1">The sequence shown here is derived from an EMBL/GenBank/DDBJ whole genome shotgun (WGS) entry which is preliminary data.</text>
</comment>
<reference evidence="1 2" key="1">
    <citation type="submission" date="2023-01" db="EMBL/GenBank/DDBJ databases">
        <title>Novel species of the genus Asticcacaulis isolated from rivers.</title>
        <authorList>
            <person name="Lu H."/>
        </authorList>
    </citation>
    <scope>NUCLEOTIDE SEQUENCE [LARGE SCALE GENOMIC DNA]</scope>
    <source>
        <strain evidence="1 2">LKC15W</strain>
    </source>
</reference>
<proteinExistence type="predicted"/>
<dbReference type="EMBL" id="JAQQKV010000001">
    <property type="protein sequence ID" value="MDC7675559.1"/>
    <property type="molecule type" value="Genomic_DNA"/>
</dbReference>
<name>A0ABT5HH32_9CAUL</name>
<gene>
    <name evidence="1" type="ORF">PQU98_05435</name>
</gene>
<dbReference type="Proteomes" id="UP001218579">
    <property type="component" value="Unassembled WGS sequence"/>
</dbReference>
<sequence length="252" mass="26676">MPAVNPTVITELRERIEGIENLGARTRTILPFGVPEIDRRLPKGGLALGALHEVAGGADGAIDGAAAASFCAGIAARAGGRVLWCYTQADLFAPALATSGLTEDRVVFFEARDEASILGCFEEALRHGGLSVVVGELAGLSRVASQRLQMAAELTGTLALAVRRWRRPVDARDFGQPTAAFTRWRVTEINSAPMPVRGVGRARWQLELMRCRGGETADFEVEACDETGHIGIPAVLGHGSDATGDGQYRAVG</sequence>
<dbReference type="InterPro" id="IPR027417">
    <property type="entry name" value="P-loop_NTPase"/>
</dbReference>